<dbReference type="Pfam" id="PF17837">
    <property type="entry name" value="4PPT_N"/>
    <property type="match status" value="1"/>
</dbReference>
<comment type="caution">
    <text evidence="4">The sequence shown here is derived from an EMBL/GenBank/DDBJ whole genome shotgun (WGS) entry which is preliminary data.</text>
</comment>
<dbReference type="InterPro" id="IPR003542">
    <property type="entry name" value="Enbac_synth_compD-like"/>
</dbReference>
<dbReference type="Proteomes" id="UP000656881">
    <property type="component" value="Unassembled WGS sequence"/>
</dbReference>
<evidence type="ECO:0000313" key="4">
    <source>
        <dbReference type="EMBL" id="GGO39996.1"/>
    </source>
</evidence>
<proteinExistence type="predicted"/>
<accession>A0ABQ2LMT1</accession>
<feature type="domain" description="4'-phosphopantetheinyl transferase N-terminal" evidence="3">
    <location>
        <begin position="44"/>
        <end position="111"/>
    </location>
</feature>
<dbReference type="Pfam" id="PF01648">
    <property type="entry name" value="ACPS"/>
    <property type="match status" value="1"/>
</dbReference>
<dbReference type="PRINTS" id="PR01399">
    <property type="entry name" value="ENTSNTHTASED"/>
</dbReference>
<dbReference type="SUPFAM" id="SSF56214">
    <property type="entry name" value="4'-phosphopantetheinyl transferase"/>
    <property type="match status" value="1"/>
</dbReference>
<gene>
    <name evidence="4" type="ORF">GCM10012286_17380</name>
</gene>
<dbReference type="InterPro" id="IPR008278">
    <property type="entry name" value="4-PPantetheinyl_Trfase_dom"/>
</dbReference>
<dbReference type="PANTHER" id="PTHR38096:SF1">
    <property type="entry name" value="ENTEROBACTIN SYNTHASE COMPONENT D"/>
    <property type="match status" value="1"/>
</dbReference>
<dbReference type="RefSeq" id="WP_229696808.1">
    <property type="nucleotide sequence ID" value="NZ_BMNG01000004.1"/>
</dbReference>
<keyword evidence="1 4" id="KW-0808">Transferase</keyword>
<keyword evidence="5" id="KW-1185">Reference proteome</keyword>
<evidence type="ECO:0000313" key="5">
    <source>
        <dbReference type="Proteomes" id="UP000656881"/>
    </source>
</evidence>
<dbReference type="InterPro" id="IPR037143">
    <property type="entry name" value="4-PPantetheinyl_Trfase_dom_sf"/>
</dbReference>
<evidence type="ECO:0000259" key="2">
    <source>
        <dbReference type="Pfam" id="PF01648"/>
    </source>
</evidence>
<protein>
    <submittedName>
        <fullName evidence="4">4'-phosphopantetheinyl transferase</fullName>
    </submittedName>
</protein>
<dbReference type="InterPro" id="IPR041354">
    <property type="entry name" value="4PPT_N"/>
</dbReference>
<dbReference type="EMBL" id="BMNG01000004">
    <property type="protein sequence ID" value="GGO39996.1"/>
    <property type="molecule type" value="Genomic_DNA"/>
</dbReference>
<feature type="domain" description="4'-phosphopantetheinyl transferase" evidence="2">
    <location>
        <begin position="118"/>
        <end position="203"/>
    </location>
</feature>
<sequence>MTSPSKATGELSGETAILGTLLAGEPVFVAETREDPADAYLYPEEAAYVAKAVAKRQREFATARHCARIALARIDVPPAPILRGDKGEPLWPAEVVGSMTHCLGYRAAVVARPAAVTSLGVDAEPAEPLSDPGVLELVSDEKERAALAALAVDHPGVPWDRLLFSAKETVYKAWFPLTQRWLGFEDAHLDIRPDGTFSAKLLVEGPVVAGAELTGFSGTWLVRDGIAVTAIVLRAEQGGAE</sequence>
<reference evidence="5" key="1">
    <citation type="journal article" date="2019" name="Int. J. Syst. Evol. Microbiol.">
        <title>The Global Catalogue of Microorganisms (GCM) 10K type strain sequencing project: providing services to taxonomists for standard genome sequencing and annotation.</title>
        <authorList>
            <consortium name="The Broad Institute Genomics Platform"/>
            <consortium name="The Broad Institute Genome Sequencing Center for Infectious Disease"/>
            <person name="Wu L."/>
            <person name="Ma J."/>
        </authorList>
    </citation>
    <scope>NUCLEOTIDE SEQUENCE [LARGE SCALE GENOMIC DNA]</scope>
    <source>
        <strain evidence="5">CGMCC 4.7349</strain>
    </source>
</reference>
<evidence type="ECO:0000259" key="3">
    <source>
        <dbReference type="Pfam" id="PF17837"/>
    </source>
</evidence>
<dbReference type="GO" id="GO:0016740">
    <property type="term" value="F:transferase activity"/>
    <property type="evidence" value="ECO:0007669"/>
    <property type="project" value="UniProtKB-KW"/>
</dbReference>
<dbReference type="PANTHER" id="PTHR38096">
    <property type="entry name" value="ENTEROBACTIN SYNTHASE COMPONENT D"/>
    <property type="match status" value="1"/>
</dbReference>
<evidence type="ECO:0000256" key="1">
    <source>
        <dbReference type="ARBA" id="ARBA00022679"/>
    </source>
</evidence>
<name>A0ABQ2LMT1_9ACTN</name>
<organism evidence="4 5">
    <name type="scientific">Streptomyces lasiicapitis</name>
    <dbReference type="NCBI Taxonomy" id="1923961"/>
    <lineage>
        <taxon>Bacteria</taxon>
        <taxon>Bacillati</taxon>
        <taxon>Actinomycetota</taxon>
        <taxon>Actinomycetes</taxon>
        <taxon>Kitasatosporales</taxon>
        <taxon>Streptomycetaceae</taxon>
        <taxon>Streptomyces</taxon>
    </lineage>
</organism>